<evidence type="ECO:0000313" key="1">
    <source>
        <dbReference type="EMBL" id="BBZ20328.1"/>
    </source>
</evidence>
<dbReference type="AlphaFoldDB" id="A0A7I7WWN3"/>
<gene>
    <name evidence="1" type="ORF">MGAD_46630</name>
</gene>
<dbReference type="KEGG" id="mgad:MGAD_46630"/>
<dbReference type="EMBL" id="AP022608">
    <property type="protein sequence ID" value="BBZ20328.1"/>
    <property type="molecule type" value="Genomic_DNA"/>
</dbReference>
<evidence type="ECO:0000313" key="2">
    <source>
        <dbReference type="Proteomes" id="UP000466187"/>
    </source>
</evidence>
<protein>
    <submittedName>
        <fullName evidence="1">Uncharacterized protein</fullName>
    </submittedName>
</protein>
<sequence>MAALFEAAVVVHADTGKRSDLFTSQPRHASPSTGAADIHIVDVQPRSAGTQEVPQLRVVLHANQSEAPDACTPEQT</sequence>
<name>A0A7I7WWN3_MYCGU</name>
<organism evidence="1 2">
    <name type="scientific">Mycolicibacterium gadium</name>
    <name type="common">Mycobacterium gadium</name>
    <dbReference type="NCBI Taxonomy" id="1794"/>
    <lineage>
        <taxon>Bacteria</taxon>
        <taxon>Bacillati</taxon>
        <taxon>Actinomycetota</taxon>
        <taxon>Actinomycetes</taxon>
        <taxon>Mycobacteriales</taxon>
        <taxon>Mycobacteriaceae</taxon>
        <taxon>Mycolicibacterium</taxon>
    </lineage>
</organism>
<reference evidence="1 2" key="1">
    <citation type="journal article" date="2019" name="Emerg. Microbes Infect.">
        <title>Comprehensive subspecies identification of 175 nontuberculous mycobacteria species based on 7547 genomic profiles.</title>
        <authorList>
            <person name="Matsumoto Y."/>
            <person name="Kinjo T."/>
            <person name="Motooka D."/>
            <person name="Nabeya D."/>
            <person name="Jung N."/>
            <person name="Uechi K."/>
            <person name="Horii T."/>
            <person name="Iida T."/>
            <person name="Fujita J."/>
            <person name="Nakamura S."/>
        </authorList>
    </citation>
    <scope>NUCLEOTIDE SEQUENCE [LARGE SCALE GENOMIC DNA]</scope>
    <source>
        <strain evidence="1 2">JCM 12688</strain>
    </source>
</reference>
<accession>A0A7I7WWN3</accession>
<proteinExistence type="predicted"/>
<dbReference type="Proteomes" id="UP000466187">
    <property type="component" value="Chromosome"/>
</dbReference>